<dbReference type="EMBL" id="BHYK01000011">
    <property type="protein sequence ID" value="GCD10615.1"/>
    <property type="molecule type" value="Genomic_DNA"/>
</dbReference>
<dbReference type="OrthoDB" id="1937696at2"/>
<comment type="similarity">
    <text evidence="6">Belongs to the ABC-4 integral membrane protein family.</text>
</comment>
<feature type="transmembrane region" description="Helical" evidence="6">
    <location>
        <begin position="192"/>
        <end position="212"/>
    </location>
</feature>
<dbReference type="InterPro" id="IPR027022">
    <property type="entry name" value="ABC_permease_BceB-typ"/>
</dbReference>
<comment type="caution">
    <text evidence="8">The sequence shown here is derived from an EMBL/GenBank/DDBJ whole genome shotgun (WGS) entry which is preliminary data.</text>
</comment>
<dbReference type="PANTHER" id="PTHR46795:SF3">
    <property type="entry name" value="ABC TRANSPORTER PERMEASE"/>
    <property type="match status" value="1"/>
</dbReference>
<feature type="transmembrane region" description="Helical" evidence="6">
    <location>
        <begin position="18"/>
        <end position="38"/>
    </location>
</feature>
<feature type="transmembrane region" description="Helical" evidence="6">
    <location>
        <begin position="58"/>
        <end position="76"/>
    </location>
</feature>
<dbReference type="Pfam" id="PF02687">
    <property type="entry name" value="FtsX"/>
    <property type="match status" value="1"/>
</dbReference>
<feature type="transmembrane region" description="Helical" evidence="6">
    <location>
        <begin position="224"/>
        <end position="247"/>
    </location>
</feature>
<protein>
    <submittedName>
        <fullName evidence="8">ABC transporter permease</fullName>
    </submittedName>
</protein>
<evidence type="ECO:0000256" key="6">
    <source>
        <dbReference type="PIRNR" id="PIRNR018968"/>
    </source>
</evidence>
<dbReference type="GO" id="GO:0005886">
    <property type="term" value="C:plasma membrane"/>
    <property type="evidence" value="ECO:0007669"/>
    <property type="project" value="UniProtKB-SubCell"/>
</dbReference>
<feature type="transmembrane region" description="Helical" evidence="6">
    <location>
        <begin position="110"/>
        <end position="139"/>
    </location>
</feature>
<dbReference type="PANTHER" id="PTHR46795">
    <property type="entry name" value="ABC TRANSPORTER PERMEASE-RELATED-RELATED"/>
    <property type="match status" value="1"/>
</dbReference>
<keyword evidence="2 6" id="KW-1003">Cell membrane</keyword>
<evidence type="ECO:0000256" key="1">
    <source>
        <dbReference type="ARBA" id="ARBA00004651"/>
    </source>
</evidence>
<keyword evidence="9" id="KW-1185">Reference proteome</keyword>
<evidence type="ECO:0000313" key="8">
    <source>
        <dbReference type="EMBL" id="GCD10615.1"/>
    </source>
</evidence>
<keyword evidence="4 6" id="KW-1133">Transmembrane helix</keyword>
<dbReference type="InterPro" id="IPR003838">
    <property type="entry name" value="ABC3_permease_C"/>
</dbReference>
<evidence type="ECO:0000313" key="9">
    <source>
        <dbReference type="Proteomes" id="UP000287872"/>
    </source>
</evidence>
<dbReference type="Proteomes" id="UP000287872">
    <property type="component" value="Unassembled WGS sequence"/>
</dbReference>
<feature type="transmembrane region" description="Helical" evidence="6">
    <location>
        <begin position="151"/>
        <end position="171"/>
    </location>
</feature>
<reference evidence="8 9" key="1">
    <citation type="submission" date="2018-11" db="EMBL/GenBank/DDBJ databases">
        <title>Genome sequencing and assembly of Clostridium tagluense strain A121.</title>
        <authorList>
            <person name="Murakami T."/>
            <person name="Segawa T."/>
            <person name="Shcherbakova V.A."/>
            <person name="Mori H."/>
            <person name="Yoshimura Y."/>
        </authorList>
    </citation>
    <scope>NUCLEOTIDE SEQUENCE [LARGE SCALE GENOMIC DNA]</scope>
    <source>
        <strain evidence="8 9">A121</strain>
    </source>
</reference>
<feature type="transmembrane region" description="Helical" evidence="6">
    <location>
        <begin position="606"/>
        <end position="625"/>
    </location>
</feature>
<dbReference type="InterPro" id="IPR052536">
    <property type="entry name" value="ABC-4_Integral_Memb_Prot"/>
</dbReference>
<feature type="domain" description="ABC3 transporter permease C-terminal" evidence="7">
    <location>
        <begin position="62"/>
        <end position="174"/>
    </location>
</feature>
<keyword evidence="6" id="KW-0813">Transport</keyword>
<dbReference type="AlphaFoldDB" id="A0A401UM57"/>
<keyword evidence="5 6" id="KW-0472">Membrane</keyword>
<evidence type="ECO:0000256" key="2">
    <source>
        <dbReference type="ARBA" id="ARBA00022475"/>
    </source>
</evidence>
<evidence type="ECO:0000256" key="3">
    <source>
        <dbReference type="ARBA" id="ARBA00022692"/>
    </source>
</evidence>
<keyword evidence="3 6" id="KW-0812">Transmembrane</keyword>
<organism evidence="8 9">
    <name type="scientific">Clostridium tagluense</name>
    <dbReference type="NCBI Taxonomy" id="360422"/>
    <lineage>
        <taxon>Bacteria</taxon>
        <taxon>Bacillati</taxon>
        <taxon>Bacillota</taxon>
        <taxon>Clostridia</taxon>
        <taxon>Eubacteriales</taxon>
        <taxon>Clostridiaceae</taxon>
        <taxon>Clostridium</taxon>
    </lineage>
</organism>
<feature type="transmembrane region" description="Helical" evidence="6">
    <location>
        <begin position="514"/>
        <end position="534"/>
    </location>
</feature>
<sequence>MNFQQISFRMFKSNIRQYYLYIACEGFSIMIFFLFSTIMTNNDFNDLSKIDSMISSNLYAPSLVLAIFAFVFIVYAHNSFIKFRKKDYALFMVIGMTNNNVRKIMVFENALIAIVSIFSGLILGTIFSEGFYFIIAKIIGNIDLSINLKSYIYTMIFFVGINMILILKSYISLAHYKIIELLKNGKLADKNVTGNCVFAILGVVLIISSIIIPMLPNKISWKFVLINILTILIGIYLVTANLDWFILKILKLGKNRYINNLLFISNLKYKIGSCKNIIFSITLLVITIIFFISFALTSNEAMSNNAISYNPYDIAYCNVYGKNGISDELLNKVIKSNDVQLTAIKKLEFVDKDRMIIMSNKILNDIVGCDLKVEKGKFISLFQTDINDGYSHNDVEIKNYDINGKTYYSQEKLVKILFNSSPVIRYRYCLIFNNDDYNNIKSKVKVNNDDIGTINLMNFSDWTKTGKITSELNKQLEMYNKNTREFFGKSADKYNFKTGSKIDDYILANRSGTFLLFLFCFIFILFFVASNLMIHFKILTEFQGEKIKYKKLNKMGITEKELSNNILKELRIIFLLPCVFGIAIGMYCVCLKFLSAGINTSYGVKYSILAGIIYIMLEVIFYIIYNKQYIKKILK</sequence>
<evidence type="ECO:0000259" key="7">
    <source>
        <dbReference type="Pfam" id="PF02687"/>
    </source>
</evidence>
<name>A0A401UM57_9CLOT</name>
<feature type="transmembrane region" description="Helical" evidence="6">
    <location>
        <begin position="277"/>
        <end position="296"/>
    </location>
</feature>
<dbReference type="PIRSF" id="PIRSF018968">
    <property type="entry name" value="ABC_permease_BceB"/>
    <property type="match status" value="1"/>
</dbReference>
<proteinExistence type="inferred from homology"/>
<gene>
    <name evidence="8" type="ORF">Ctaglu_22380</name>
</gene>
<feature type="transmembrane region" description="Helical" evidence="6">
    <location>
        <begin position="572"/>
        <end position="594"/>
    </location>
</feature>
<dbReference type="GO" id="GO:0055085">
    <property type="term" value="P:transmembrane transport"/>
    <property type="evidence" value="ECO:0007669"/>
    <property type="project" value="UniProtKB-UniRule"/>
</dbReference>
<evidence type="ECO:0000256" key="4">
    <source>
        <dbReference type="ARBA" id="ARBA00022989"/>
    </source>
</evidence>
<accession>A0A401UM57</accession>
<evidence type="ECO:0000256" key="5">
    <source>
        <dbReference type="ARBA" id="ARBA00023136"/>
    </source>
</evidence>
<comment type="subcellular location">
    <subcellularLocation>
        <location evidence="1 6">Cell membrane</location>
        <topology evidence="1 6">Multi-pass membrane protein</topology>
    </subcellularLocation>
</comment>